<dbReference type="InterPro" id="IPR007278">
    <property type="entry name" value="DUF397"/>
</dbReference>
<accession>A0A5P2UHW4</accession>
<dbReference type="KEGG" id="ssub:CP968_10330"/>
<dbReference type="EMBL" id="BMVX01000005">
    <property type="protein sequence ID" value="GGZ58990.1"/>
    <property type="molecule type" value="Genomic_DNA"/>
</dbReference>
<reference evidence="2" key="3">
    <citation type="submission" date="2020-09" db="EMBL/GenBank/DDBJ databases">
        <authorList>
            <person name="Sun Q."/>
            <person name="Ohkuma M."/>
        </authorList>
    </citation>
    <scope>NUCLEOTIDE SEQUENCE</scope>
    <source>
        <strain evidence="2">JCM 4834</strain>
    </source>
</reference>
<organism evidence="3 4">
    <name type="scientific">Streptomyces subrutilus</name>
    <dbReference type="NCBI Taxonomy" id="36818"/>
    <lineage>
        <taxon>Bacteria</taxon>
        <taxon>Bacillati</taxon>
        <taxon>Actinomycetota</taxon>
        <taxon>Actinomycetes</taxon>
        <taxon>Kitasatosporales</taxon>
        <taxon>Streptomycetaceae</taxon>
        <taxon>Streptomyces</taxon>
    </lineage>
</organism>
<evidence type="ECO:0000313" key="4">
    <source>
        <dbReference type="Proteomes" id="UP000326831"/>
    </source>
</evidence>
<name>A0A5P2UHW4_9ACTN</name>
<dbReference type="RefSeq" id="WP_150517719.1">
    <property type="nucleotide sequence ID" value="NZ_BMVX01000005.1"/>
</dbReference>
<gene>
    <name evidence="3" type="ORF">CP968_10330</name>
    <name evidence="2" type="ORF">GCM10010371_18170</name>
</gene>
<reference evidence="3 4" key="2">
    <citation type="submission" date="2017-09" db="EMBL/GenBank/DDBJ databases">
        <authorList>
            <person name="Lee N."/>
            <person name="Cho B.-K."/>
        </authorList>
    </citation>
    <scope>NUCLEOTIDE SEQUENCE [LARGE SCALE GENOMIC DNA]</scope>
    <source>
        <strain evidence="3 4">ATCC 27467</strain>
    </source>
</reference>
<dbReference type="Proteomes" id="UP000326831">
    <property type="component" value="Chromosome"/>
</dbReference>
<protein>
    <submittedName>
        <fullName evidence="3">DUF397 domain-containing protein</fullName>
    </submittedName>
</protein>
<evidence type="ECO:0000313" key="3">
    <source>
        <dbReference type="EMBL" id="QEU78638.1"/>
    </source>
</evidence>
<dbReference type="Proteomes" id="UP000634660">
    <property type="component" value="Unassembled WGS sequence"/>
</dbReference>
<sequence length="62" mass="6560">MNGIVWQRSSFCGGGGNNCVEIAELPDGIAIRDSVYPGRVLAIGRATLSAFIGHVRADEDNL</sequence>
<evidence type="ECO:0000313" key="2">
    <source>
        <dbReference type="EMBL" id="GGZ58990.1"/>
    </source>
</evidence>
<dbReference type="EMBL" id="CP023701">
    <property type="protein sequence ID" value="QEU78638.1"/>
    <property type="molecule type" value="Genomic_DNA"/>
</dbReference>
<dbReference type="Pfam" id="PF04149">
    <property type="entry name" value="DUF397"/>
    <property type="match status" value="1"/>
</dbReference>
<reference evidence="2" key="1">
    <citation type="journal article" date="2014" name="Int. J. Syst. Evol. Microbiol.">
        <title>Complete genome sequence of Corynebacterium casei LMG S-19264T (=DSM 44701T), isolated from a smear-ripened cheese.</title>
        <authorList>
            <consortium name="US DOE Joint Genome Institute (JGI-PGF)"/>
            <person name="Walter F."/>
            <person name="Albersmeier A."/>
            <person name="Kalinowski J."/>
            <person name="Ruckert C."/>
        </authorList>
    </citation>
    <scope>NUCLEOTIDE SEQUENCE</scope>
    <source>
        <strain evidence="2">JCM 4834</strain>
    </source>
</reference>
<dbReference type="OrthoDB" id="4288416at2"/>
<evidence type="ECO:0000259" key="1">
    <source>
        <dbReference type="Pfam" id="PF04149"/>
    </source>
</evidence>
<feature type="domain" description="DUF397" evidence="1">
    <location>
        <begin position="5"/>
        <end position="56"/>
    </location>
</feature>
<dbReference type="AlphaFoldDB" id="A0A5P2UHW4"/>
<proteinExistence type="predicted"/>
<keyword evidence="4" id="KW-1185">Reference proteome</keyword>